<dbReference type="RefSeq" id="WP_033082188.1">
    <property type="nucleotide sequence ID" value="NZ_JQEC01000021.1"/>
</dbReference>
<dbReference type="PATRIC" id="fig|28229.3.peg.2169"/>
<dbReference type="OrthoDB" id="6400214at2"/>
<name>A0A099KVW0_COLPS</name>
<comment type="caution">
    <text evidence="2">The sequence shown here is derived from an EMBL/GenBank/DDBJ whole genome shotgun (WGS) entry which is preliminary data.</text>
</comment>
<evidence type="ECO:0000313" key="2">
    <source>
        <dbReference type="EMBL" id="KGJ93992.1"/>
    </source>
</evidence>
<keyword evidence="1" id="KW-0472">Membrane</keyword>
<reference evidence="2 3" key="1">
    <citation type="submission" date="2014-08" db="EMBL/GenBank/DDBJ databases">
        <title>Genomic and Phenotypic Diversity of Colwellia psychrerythraea strains from Disparate Marine Basins.</title>
        <authorList>
            <person name="Techtmann S.M."/>
            <person name="Stelling S.C."/>
            <person name="Utturkar S.M."/>
            <person name="Alshibli N."/>
            <person name="Harris A."/>
            <person name="Brown S.D."/>
            <person name="Hazen T.C."/>
        </authorList>
    </citation>
    <scope>NUCLEOTIDE SEQUENCE [LARGE SCALE GENOMIC DNA]</scope>
    <source>
        <strain evidence="2 3">GAB14E</strain>
    </source>
</reference>
<keyword evidence="1" id="KW-1133">Transmembrane helix</keyword>
<evidence type="ECO:0000313" key="3">
    <source>
        <dbReference type="Proteomes" id="UP000029868"/>
    </source>
</evidence>
<sequence>MDDLESTVALIFAFISSVVILIYYLNPKQSNCLDCNSVISHQKENRYSITVNGEENSLCKKCFNKRQKQDDLVAQNCSCCSKKFTTRMKIHEWDIGSKLCFLCSKCNRKGESQLKSNFQLIEVLTDNFIQNNTGVNSLQEYVDSSNIEIDHQNDLNSQEWNNFIVKTTKFPSWKAMEAKAISELYSKHKSSIIEELCKST</sequence>
<protein>
    <submittedName>
        <fullName evidence="2">Uncharacterized protein</fullName>
    </submittedName>
</protein>
<accession>A0A099KVW0</accession>
<dbReference type="Proteomes" id="UP000029868">
    <property type="component" value="Unassembled WGS sequence"/>
</dbReference>
<feature type="transmembrane region" description="Helical" evidence="1">
    <location>
        <begin position="7"/>
        <end position="25"/>
    </location>
</feature>
<gene>
    <name evidence="2" type="ORF">GAB14E_2547</name>
</gene>
<organism evidence="2 3">
    <name type="scientific">Colwellia psychrerythraea</name>
    <name type="common">Vibrio psychroerythus</name>
    <dbReference type="NCBI Taxonomy" id="28229"/>
    <lineage>
        <taxon>Bacteria</taxon>
        <taxon>Pseudomonadati</taxon>
        <taxon>Pseudomonadota</taxon>
        <taxon>Gammaproteobacteria</taxon>
        <taxon>Alteromonadales</taxon>
        <taxon>Colwelliaceae</taxon>
        <taxon>Colwellia</taxon>
    </lineage>
</organism>
<evidence type="ECO:0000256" key="1">
    <source>
        <dbReference type="SAM" id="Phobius"/>
    </source>
</evidence>
<proteinExistence type="predicted"/>
<dbReference type="EMBL" id="JQEC01000021">
    <property type="protein sequence ID" value="KGJ93992.1"/>
    <property type="molecule type" value="Genomic_DNA"/>
</dbReference>
<keyword evidence="1" id="KW-0812">Transmembrane</keyword>
<dbReference type="AlphaFoldDB" id="A0A099KVW0"/>